<evidence type="ECO:0000256" key="1">
    <source>
        <dbReference type="ARBA" id="ARBA00005781"/>
    </source>
</evidence>
<keyword evidence="8" id="KW-1185">Reference proteome</keyword>
<dbReference type="Proteomes" id="UP000526184">
    <property type="component" value="Unassembled WGS sequence"/>
</dbReference>
<dbReference type="GO" id="GO:0006412">
    <property type="term" value="P:translation"/>
    <property type="evidence" value="ECO:0007669"/>
    <property type="project" value="UniProtKB-UniRule"/>
</dbReference>
<dbReference type="PROSITE" id="PS01015">
    <property type="entry name" value="RIBOSOMAL_L19"/>
    <property type="match status" value="1"/>
</dbReference>
<dbReference type="NCBIfam" id="TIGR01024">
    <property type="entry name" value="rplS_bact"/>
    <property type="match status" value="1"/>
</dbReference>
<keyword evidence="2 5" id="KW-0689">Ribosomal protein</keyword>
<name>A0A7Z0PDK1_9FUSO</name>
<evidence type="ECO:0000256" key="3">
    <source>
        <dbReference type="ARBA" id="ARBA00023274"/>
    </source>
</evidence>
<dbReference type="PANTHER" id="PTHR15680">
    <property type="entry name" value="RIBOSOMAL PROTEIN L19"/>
    <property type="match status" value="1"/>
</dbReference>
<dbReference type="FunFam" id="2.30.30.790:FF:000006">
    <property type="entry name" value="50S ribosomal protein L19"/>
    <property type="match status" value="1"/>
</dbReference>
<evidence type="ECO:0000313" key="7">
    <source>
        <dbReference type="EMBL" id="NYV27236.1"/>
    </source>
</evidence>
<dbReference type="PANTHER" id="PTHR15680:SF9">
    <property type="entry name" value="LARGE RIBOSOMAL SUBUNIT PROTEIN BL19M"/>
    <property type="match status" value="1"/>
</dbReference>
<evidence type="ECO:0000256" key="5">
    <source>
        <dbReference type="HAMAP-Rule" id="MF_00402"/>
    </source>
</evidence>
<comment type="similarity">
    <text evidence="1 5 6">Belongs to the bacterial ribosomal protein bL19 family.</text>
</comment>
<dbReference type="GO" id="GO:0022625">
    <property type="term" value="C:cytosolic large ribosomal subunit"/>
    <property type="evidence" value="ECO:0007669"/>
    <property type="project" value="TreeGrafter"/>
</dbReference>
<dbReference type="EMBL" id="JABMKT010000001">
    <property type="protein sequence ID" value="NYV27236.1"/>
    <property type="molecule type" value="Genomic_DNA"/>
</dbReference>
<proteinExistence type="inferred from homology"/>
<dbReference type="GO" id="GO:0003735">
    <property type="term" value="F:structural constituent of ribosome"/>
    <property type="evidence" value="ECO:0007669"/>
    <property type="project" value="InterPro"/>
</dbReference>
<evidence type="ECO:0000256" key="6">
    <source>
        <dbReference type="RuleBase" id="RU000559"/>
    </source>
</evidence>
<dbReference type="PRINTS" id="PR00061">
    <property type="entry name" value="RIBOSOMALL19"/>
</dbReference>
<dbReference type="AlphaFoldDB" id="A0A7Z0PDK1"/>
<gene>
    <name evidence="5 7" type="primary">rplS</name>
    <name evidence="7" type="ORF">HP397_00145</name>
</gene>
<dbReference type="InterPro" id="IPR001857">
    <property type="entry name" value="Ribosomal_bL19"/>
</dbReference>
<protein>
    <recommendedName>
        <fullName evidence="4 5">Large ribosomal subunit protein bL19</fullName>
    </recommendedName>
</protein>
<accession>A0A7Z0PDK1</accession>
<reference evidence="7 8" key="1">
    <citation type="submission" date="2020-05" db="EMBL/GenBank/DDBJ databases">
        <title>Streptobacillus felis strain LHL191014123.</title>
        <authorList>
            <person name="Fawzy A."/>
            <person name="Rau J."/>
            <person name="Risse K."/>
            <person name="Schauerte N."/>
            <person name="Geiger C."/>
            <person name="Blom J."/>
            <person name="Imirzalioglu C."/>
            <person name="Falgenhauer J."/>
            <person name="Bach A."/>
            <person name="Herden C."/>
            <person name="Eisenberg T."/>
        </authorList>
    </citation>
    <scope>NUCLEOTIDE SEQUENCE [LARGE SCALE GENOMIC DNA]</scope>
    <source>
        <strain evidence="7 8">LHL191014123</strain>
    </source>
</reference>
<comment type="caution">
    <text evidence="7">The sequence shown here is derived from an EMBL/GenBank/DDBJ whole genome shotgun (WGS) entry which is preliminary data.</text>
</comment>
<dbReference type="Pfam" id="PF01245">
    <property type="entry name" value="Ribosomal_L19"/>
    <property type="match status" value="1"/>
</dbReference>
<dbReference type="PIRSF" id="PIRSF002191">
    <property type="entry name" value="Ribosomal_L19"/>
    <property type="match status" value="1"/>
</dbReference>
<comment type="function">
    <text evidence="5 6">This protein is located at the 30S-50S ribosomal subunit interface and may play a role in the structure and function of the aminoacyl-tRNA binding site.</text>
</comment>
<keyword evidence="3 5" id="KW-0687">Ribonucleoprotein</keyword>
<organism evidence="7 8">
    <name type="scientific">Streptobacillus felis</name>
    <dbReference type="NCBI Taxonomy" id="1384509"/>
    <lineage>
        <taxon>Bacteria</taxon>
        <taxon>Fusobacteriati</taxon>
        <taxon>Fusobacteriota</taxon>
        <taxon>Fusobacteriia</taxon>
        <taxon>Fusobacteriales</taxon>
        <taxon>Leptotrichiaceae</taxon>
        <taxon>Streptobacillus</taxon>
    </lineage>
</organism>
<sequence length="131" mass="15081">MWRKYECCRRKDVDFLKEKLIELVEKEYLKADLPEFKAGDTVAVHYTVKEGNKTRIQVFEGVVIRITGGSIQKSFTVRKVSSGIGVERIIPINSPLIDKIEVKKIGKVRRAKLYYLRGLSGKAARIKEIRK</sequence>
<dbReference type="InterPro" id="IPR008991">
    <property type="entry name" value="Translation_prot_SH3-like_sf"/>
</dbReference>
<dbReference type="HAMAP" id="MF_00402">
    <property type="entry name" value="Ribosomal_bL19"/>
    <property type="match status" value="1"/>
</dbReference>
<dbReference type="SUPFAM" id="SSF50104">
    <property type="entry name" value="Translation proteins SH3-like domain"/>
    <property type="match status" value="1"/>
</dbReference>
<dbReference type="InterPro" id="IPR018257">
    <property type="entry name" value="Ribosomal_bL19_CS"/>
</dbReference>
<evidence type="ECO:0000256" key="4">
    <source>
        <dbReference type="ARBA" id="ARBA00035171"/>
    </source>
</evidence>
<evidence type="ECO:0000256" key="2">
    <source>
        <dbReference type="ARBA" id="ARBA00022980"/>
    </source>
</evidence>
<dbReference type="Gene3D" id="2.30.30.790">
    <property type="match status" value="1"/>
</dbReference>
<evidence type="ECO:0000313" key="8">
    <source>
        <dbReference type="Proteomes" id="UP000526184"/>
    </source>
</evidence>
<dbReference type="InterPro" id="IPR038657">
    <property type="entry name" value="Ribosomal_bL19_sf"/>
</dbReference>